<keyword evidence="2" id="KW-1185">Reference proteome</keyword>
<sequence>MSASDIAQDSIPFLEKVMRAGNLQDIYEARDLSEVVYRTMRDLMPKDTIERVGSELNKPTISTEDKTLQEDISDLWKDRNPIVSWLSKVRPPFDSSGPWGIDEQRFIARIEQEGGMPKNTKGETVVKAVFSATKEEISPERVQEIAGFLPGKIKELWNEA</sequence>
<reference evidence="1 2" key="1">
    <citation type="journal article" date="2015" name="Genome Announc.">
        <title>Draft Genome of the Euendolithic (true boring) Cyanobacterium Mastigocoleus testarum strain BC008.</title>
        <authorList>
            <person name="Guida B.S."/>
            <person name="Garcia-Pichel F."/>
        </authorList>
    </citation>
    <scope>NUCLEOTIDE SEQUENCE [LARGE SCALE GENOMIC DNA]</scope>
    <source>
        <strain evidence="1 2">BC008</strain>
    </source>
</reference>
<comment type="caution">
    <text evidence="1">The sequence shown here is derived from an EMBL/GenBank/DDBJ whole genome shotgun (WGS) entry which is preliminary data.</text>
</comment>
<dbReference type="AlphaFoldDB" id="A0A0V7ZN13"/>
<dbReference type="Proteomes" id="UP000053372">
    <property type="component" value="Unassembled WGS sequence"/>
</dbReference>
<name>A0A0V7ZN13_9CYAN</name>
<dbReference type="InterPro" id="IPR038282">
    <property type="entry name" value="DUF2267_sf"/>
</dbReference>
<accession>A0A0V7ZN13</accession>
<evidence type="ECO:0000313" key="2">
    <source>
        <dbReference type="Proteomes" id="UP000053372"/>
    </source>
</evidence>
<dbReference type="Pfam" id="PF10025">
    <property type="entry name" value="DUF2267"/>
    <property type="match status" value="1"/>
</dbReference>
<protein>
    <recommendedName>
        <fullName evidence="3">DUF2267 domain-containing protein</fullName>
    </recommendedName>
</protein>
<gene>
    <name evidence="1" type="ORF">BC008_23460</name>
</gene>
<dbReference type="RefSeq" id="WP_027843857.1">
    <property type="nucleotide sequence ID" value="NZ_LMTZ01000102.1"/>
</dbReference>
<organism evidence="1 2">
    <name type="scientific">Mastigocoleus testarum BC008</name>
    <dbReference type="NCBI Taxonomy" id="371196"/>
    <lineage>
        <taxon>Bacteria</taxon>
        <taxon>Bacillati</taxon>
        <taxon>Cyanobacteriota</taxon>
        <taxon>Cyanophyceae</taxon>
        <taxon>Nostocales</taxon>
        <taxon>Hapalosiphonaceae</taxon>
        <taxon>Mastigocoleus</taxon>
    </lineage>
</organism>
<dbReference type="Gene3D" id="1.10.490.110">
    <property type="entry name" value="Uncharacterized conserved protein DUF2267"/>
    <property type="match status" value="1"/>
</dbReference>
<dbReference type="EMBL" id="LMTZ01000102">
    <property type="protein sequence ID" value="KST65929.1"/>
    <property type="molecule type" value="Genomic_DNA"/>
</dbReference>
<dbReference type="InterPro" id="IPR018727">
    <property type="entry name" value="DUF2267"/>
</dbReference>
<dbReference type="OrthoDB" id="483793at2"/>
<evidence type="ECO:0008006" key="3">
    <source>
        <dbReference type="Google" id="ProtNLM"/>
    </source>
</evidence>
<evidence type="ECO:0000313" key="1">
    <source>
        <dbReference type="EMBL" id="KST65929.1"/>
    </source>
</evidence>
<proteinExistence type="predicted"/>